<evidence type="ECO:0008006" key="3">
    <source>
        <dbReference type="Google" id="ProtNLM"/>
    </source>
</evidence>
<accession>A0A8S3RN83</accession>
<name>A0A8S3RN83_MYTED</name>
<evidence type="ECO:0000313" key="2">
    <source>
        <dbReference type="Proteomes" id="UP000683360"/>
    </source>
</evidence>
<gene>
    <name evidence="1" type="ORF">MEDL_25018</name>
</gene>
<dbReference type="SUPFAM" id="SSF54637">
    <property type="entry name" value="Thioesterase/thiol ester dehydrase-isomerase"/>
    <property type="match status" value="2"/>
</dbReference>
<proteinExistence type="predicted"/>
<dbReference type="Proteomes" id="UP000683360">
    <property type="component" value="Unassembled WGS sequence"/>
</dbReference>
<reference evidence="1" key="1">
    <citation type="submission" date="2021-03" db="EMBL/GenBank/DDBJ databases">
        <authorList>
            <person name="Bekaert M."/>
        </authorList>
    </citation>
    <scope>NUCLEOTIDE SEQUENCE</scope>
</reference>
<dbReference type="AlphaFoldDB" id="A0A8S3RN83"/>
<comment type="caution">
    <text evidence="1">The sequence shown here is derived from an EMBL/GenBank/DDBJ whole genome shotgun (WGS) entry which is preliminary data.</text>
</comment>
<dbReference type="PANTHER" id="PTHR34487:SF1">
    <property type="entry name" value="ACYL-ACP THIOESTERASE"/>
    <property type="match status" value="1"/>
</dbReference>
<sequence>MSCYIVNKADTAYAELTTRGTVCNFDDRRGTWNIWNASLFLDGAEDLVMKRYNFMYFSSLKSSHVSSVIIKEVMKLHPSLHDYTHKSDVEFRITIELGELGQTSAPLKTKLFDAKSGQLLVERFLKLVFIDNETRRPVNNPEWFLNKHSHIQGIPPELSKMPLPEQPMEVYEYRTVVRYSDLDSNYHANYSLYVKSCMDCVTTASIDKKLVHFSGDICCYPVTFLSVDFLGESFVGDQILIAMWQHSEKVNEFMFFIYKDADKKKLTYVICQFGLEKMFSRSMPPVSKM</sequence>
<dbReference type="InterPro" id="IPR029069">
    <property type="entry name" value="HotDog_dom_sf"/>
</dbReference>
<dbReference type="OrthoDB" id="5975054at2759"/>
<protein>
    <recommendedName>
        <fullName evidence="3">Acyl-ACP thioesterase</fullName>
    </recommendedName>
</protein>
<organism evidence="1 2">
    <name type="scientific">Mytilus edulis</name>
    <name type="common">Blue mussel</name>
    <dbReference type="NCBI Taxonomy" id="6550"/>
    <lineage>
        <taxon>Eukaryota</taxon>
        <taxon>Metazoa</taxon>
        <taxon>Spiralia</taxon>
        <taxon>Lophotrochozoa</taxon>
        <taxon>Mollusca</taxon>
        <taxon>Bivalvia</taxon>
        <taxon>Autobranchia</taxon>
        <taxon>Pteriomorphia</taxon>
        <taxon>Mytilida</taxon>
        <taxon>Mytiloidea</taxon>
        <taxon>Mytilidae</taxon>
        <taxon>Mytilinae</taxon>
        <taxon>Mytilus</taxon>
    </lineage>
</organism>
<dbReference type="Gene3D" id="3.10.129.10">
    <property type="entry name" value="Hotdog Thioesterase"/>
    <property type="match status" value="1"/>
</dbReference>
<dbReference type="PANTHER" id="PTHR34487">
    <property type="entry name" value="ACYL-ACP THIOESTERASE"/>
    <property type="match status" value="1"/>
</dbReference>
<keyword evidence="2" id="KW-1185">Reference proteome</keyword>
<evidence type="ECO:0000313" key="1">
    <source>
        <dbReference type="EMBL" id="CAG2210941.1"/>
    </source>
</evidence>
<dbReference type="EMBL" id="CAJPWZ010001248">
    <property type="protein sequence ID" value="CAG2210941.1"/>
    <property type="molecule type" value="Genomic_DNA"/>
</dbReference>